<proteinExistence type="predicted"/>
<protein>
    <submittedName>
        <fullName evidence="1">Uncharacterized protein</fullName>
    </submittedName>
</protein>
<organism evidence="1">
    <name type="scientific">Anguilla anguilla</name>
    <name type="common">European freshwater eel</name>
    <name type="synonym">Muraena anguilla</name>
    <dbReference type="NCBI Taxonomy" id="7936"/>
    <lineage>
        <taxon>Eukaryota</taxon>
        <taxon>Metazoa</taxon>
        <taxon>Chordata</taxon>
        <taxon>Craniata</taxon>
        <taxon>Vertebrata</taxon>
        <taxon>Euteleostomi</taxon>
        <taxon>Actinopterygii</taxon>
        <taxon>Neopterygii</taxon>
        <taxon>Teleostei</taxon>
        <taxon>Anguilliformes</taxon>
        <taxon>Anguillidae</taxon>
        <taxon>Anguilla</taxon>
    </lineage>
</organism>
<dbReference type="EMBL" id="GBXM01051304">
    <property type="protein sequence ID" value="JAH57273.1"/>
    <property type="molecule type" value="Transcribed_RNA"/>
</dbReference>
<evidence type="ECO:0000313" key="1">
    <source>
        <dbReference type="EMBL" id="JAH57273.1"/>
    </source>
</evidence>
<accession>A0A0E9TX24</accession>
<reference evidence="1" key="1">
    <citation type="submission" date="2014-11" db="EMBL/GenBank/DDBJ databases">
        <authorList>
            <person name="Amaro Gonzalez C."/>
        </authorList>
    </citation>
    <scope>NUCLEOTIDE SEQUENCE</scope>
</reference>
<name>A0A0E9TX24_ANGAN</name>
<reference evidence="1" key="2">
    <citation type="journal article" date="2015" name="Fish Shellfish Immunol.">
        <title>Early steps in the European eel (Anguilla anguilla)-Vibrio vulnificus interaction in the gills: Role of the RtxA13 toxin.</title>
        <authorList>
            <person name="Callol A."/>
            <person name="Pajuelo D."/>
            <person name="Ebbesson L."/>
            <person name="Teles M."/>
            <person name="MacKenzie S."/>
            <person name="Amaro C."/>
        </authorList>
    </citation>
    <scope>NUCLEOTIDE SEQUENCE</scope>
</reference>
<sequence length="40" mass="4737">MQDYVVTWLTDGQQSHTQLFSDWPQPSLLNERPVMYPSLQ</sequence>
<dbReference type="AlphaFoldDB" id="A0A0E9TX24"/>